<dbReference type="Proteomes" id="UP000569018">
    <property type="component" value="Unassembled WGS sequence"/>
</dbReference>
<dbReference type="PANTHER" id="PTHR43852:SF3">
    <property type="entry name" value="NUCLEOTIDYLTRANSFERASE"/>
    <property type="match status" value="1"/>
</dbReference>
<dbReference type="CDD" id="cd05403">
    <property type="entry name" value="NT_KNTase_like"/>
    <property type="match status" value="1"/>
</dbReference>
<evidence type="ECO:0000313" key="4">
    <source>
        <dbReference type="EMBL" id="GFP39538.1"/>
    </source>
</evidence>
<evidence type="ECO:0000313" key="7">
    <source>
        <dbReference type="Proteomes" id="UP000588083"/>
    </source>
</evidence>
<dbReference type="PANTHER" id="PTHR43852">
    <property type="entry name" value="NUCLEOTIDYLTRANSFERASE"/>
    <property type="match status" value="1"/>
</dbReference>
<feature type="domain" description="Polymerase beta nucleotidyltransferase" evidence="1">
    <location>
        <begin position="11"/>
        <end position="104"/>
    </location>
</feature>
<dbReference type="NCBIfam" id="NF047752">
    <property type="entry name" value="MntA_antitoxin"/>
    <property type="match status" value="1"/>
</dbReference>
<evidence type="ECO:0000313" key="6">
    <source>
        <dbReference type="Proteomes" id="UP000569018"/>
    </source>
</evidence>
<organism evidence="2 7">
    <name type="scientific">Candidatus Hakubella thermalkaliphila</name>
    <dbReference type="NCBI Taxonomy" id="2754717"/>
    <lineage>
        <taxon>Bacteria</taxon>
        <taxon>Bacillati</taxon>
        <taxon>Actinomycetota</taxon>
        <taxon>Actinomycetota incertae sedis</taxon>
        <taxon>Candidatus Hakubellales</taxon>
        <taxon>Candidatus Hakubellaceae</taxon>
        <taxon>Candidatus Hakubella</taxon>
    </lineage>
</organism>
<dbReference type="Proteomes" id="UP000561271">
    <property type="component" value="Unassembled WGS sequence"/>
</dbReference>
<comment type="caution">
    <text evidence="2">The sequence shown here is derived from an EMBL/GenBank/DDBJ whole genome shotgun (WGS) entry which is preliminary data.</text>
</comment>
<evidence type="ECO:0000313" key="2">
    <source>
        <dbReference type="EMBL" id="GFP29721.1"/>
    </source>
</evidence>
<dbReference type="InterPro" id="IPR041633">
    <property type="entry name" value="Polbeta"/>
</dbReference>
<dbReference type="EMBL" id="BLSD01000062">
    <property type="protein sequence ID" value="GFP39538.1"/>
    <property type="molecule type" value="Genomic_DNA"/>
</dbReference>
<dbReference type="SUPFAM" id="SSF81301">
    <property type="entry name" value="Nucleotidyltransferase"/>
    <property type="match status" value="1"/>
</dbReference>
<dbReference type="Proteomes" id="UP000588083">
    <property type="component" value="Unassembled WGS sequence"/>
</dbReference>
<proteinExistence type="predicted"/>
<dbReference type="Pfam" id="PF18765">
    <property type="entry name" value="Polbeta"/>
    <property type="match status" value="1"/>
</dbReference>
<dbReference type="RefSeq" id="WP_176231777.1">
    <property type="nucleotide sequence ID" value="NZ_BLRZ01000021.1"/>
</dbReference>
<dbReference type="InterPro" id="IPR043519">
    <property type="entry name" value="NT_sf"/>
</dbReference>
<evidence type="ECO:0000313" key="5">
    <source>
        <dbReference type="Proteomes" id="UP000561271"/>
    </source>
</evidence>
<dbReference type="AlphaFoldDB" id="A0A6V8PFV8"/>
<reference evidence="5 6" key="1">
    <citation type="journal article" date="2020" name="Front. Microbiol.">
        <title>Single-cell genomics of novel Actinobacteria with the Wood-Ljungdahl pathway discovered in a serpentinizing system.</title>
        <authorList>
            <person name="Merino N."/>
            <person name="Kawai M."/>
            <person name="Boyd E.S."/>
            <person name="Colman D.R."/>
            <person name="McGlynn S.E."/>
            <person name="Nealson K.H."/>
            <person name="Kurokawa K."/>
            <person name="Hongoh Y."/>
        </authorList>
    </citation>
    <scope>NUCLEOTIDE SEQUENCE [LARGE SCALE GENOMIC DNA]</scope>
    <source>
        <strain evidence="2 7">S34</strain>
        <strain evidence="3 5">S44</strain>
        <strain evidence="4 6">S47</strain>
    </source>
</reference>
<gene>
    <name evidence="2" type="ORF">HKBW3S34_00641</name>
    <name evidence="3" type="ORF">HKBW3S44_01261</name>
    <name evidence="4" type="ORF">HKBW3S47_01236</name>
</gene>
<dbReference type="EMBL" id="BLRZ01000021">
    <property type="protein sequence ID" value="GFP29721.1"/>
    <property type="molecule type" value="Genomic_DNA"/>
</dbReference>
<protein>
    <recommendedName>
        <fullName evidence="1">Polymerase beta nucleotidyltransferase domain-containing protein</fullName>
    </recommendedName>
</protein>
<sequence>MIDNRKSSVDKIACILEGDTDVRLAYLFGSQATRLAYPLSDIDIAVYLKDGDRRLCLQKEEELAKELVISLGTDKIDLVILNVAGVELEHKVITTGRLLFSRDEAERIEYEEGVLLRYLDIKPYLDEYDRLLFERIKAGPKK</sequence>
<dbReference type="InterPro" id="IPR052930">
    <property type="entry name" value="TA_antitoxin_MntA"/>
</dbReference>
<name>A0A6V8PFV8_9ACTN</name>
<evidence type="ECO:0000313" key="3">
    <source>
        <dbReference type="EMBL" id="GFP37584.1"/>
    </source>
</evidence>
<dbReference type="EMBL" id="BLSC01000113">
    <property type="protein sequence ID" value="GFP37584.1"/>
    <property type="molecule type" value="Genomic_DNA"/>
</dbReference>
<dbReference type="Gene3D" id="3.30.460.10">
    <property type="entry name" value="Beta Polymerase, domain 2"/>
    <property type="match status" value="1"/>
</dbReference>
<keyword evidence="7" id="KW-1185">Reference proteome</keyword>
<evidence type="ECO:0000259" key="1">
    <source>
        <dbReference type="Pfam" id="PF18765"/>
    </source>
</evidence>
<accession>A0A6V8PFV8</accession>